<dbReference type="AlphaFoldDB" id="H8KVP2"/>
<dbReference type="KEGG" id="scn:Solca_1598"/>
<protein>
    <submittedName>
        <fullName evidence="1">Uncharacterized protein</fullName>
    </submittedName>
</protein>
<dbReference type="EMBL" id="CP003349">
    <property type="protein sequence ID" value="AFD06665.1"/>
    <property type="molecule type" value="Genomic_DNA"/>
</dbReference>
<name>H8KVP2_SOLCM</name>
<gene>
    <name evidence="1" type="ordered locus">Solca_1598</name>
</gene>
<accession>H8KVP2</accession>
<sequence length="397" mass="44953">MSALIYYAYLNRLVVFENQLEDRLEANARSGINILLSKNGIESDSVTLDLFDQQTDSVQIVKRVWGIFDVAIIKAFSGVHQNQKVFQYGQSYDPAKRFALYLTDQDRPISIAGSTLIKGDVFLPQAGIRSTYINGKPYERDQLVFGKQKYSEKQITALNEETKSSVLDFLKSDSLLLTQFLNKTKRIATNNVYQPFDRPTLLIMLDNKDFTITNSIKGNVIIVAKQPIVIDRSAQISDALIFAPAVEIHDGFSGNLQVFVTDSLKVGDDCRFTYPSVLGLIKKENTDTQPFIHIGENTSVKGIVFTEMQTQDLKQTMIELKKNASVEGILYSNGFLHLLGNVFGTVYCNRFVLKTPVTYYENHMLDVQIDQSRLSPYFVSSSLFGEKNQKKVIKWLR</sequence>
<keyword evidence="2" id="KW-1185">Reference proteome</keyword>
<organism evidence="1 2">
    <name type="scientific">Solitalea canadensis (strain ATCC 29591 / DSM 3403 / JCM 21819 / LMG 8368 / NBRC 15130 / NCIMB 12057 / USAM 9D)</name>
    <name type="common">Flexibacter canadensis</name>
    <dbReference type="NCBI Taxonomy" id="929556"/>
    <lineage>
        <taxon>Bacteria</taxon>
        <taxon>Pseudomonadati</taxon>
        <taxon>Bacteroidota</taxon>
        <taxon>Sphingobacteriia</taxon>
        <taxon>Sphingobacteriales</taxon>
        <taxon>Sphingobacteriaceae</taxon>
        <taxon>Solitalea</taxon>
    </lineage>
</organism>
<dbReference type="STRING" id="929556.Solca_1598"/>
<dbReference type="HOGENOM" id="CLU_052483_0_0_10"/>
<dbReference type="eggNOG" id="ENOG502ZB72">
    <property type="taxonomic scope" value="Bacteria"/>
</dbReference>
<evidence type="ECO:0000313" key="2">
    <source>
        <dbReference type="Proteomes" id="UP000007590"/>
    </source>
</evidence>
<proteinExistence type="predicted"/>
<dbReference type="Proteomes" id="UP000007590">
    <property type="component" value="Chromosome"/>
</dbReference>
<reference evidence="1" key="1">
    <citation type="submission" date="2012-02" db="EMBL/GenBank/DDBJ databases">
        <title>The complete genome of Solitalea canadensis DSM 3403.</title>
        <authorList>
            <consortium name="US DOE Joint Genome Institute (JGI-PGF)"/>
            <person name="Lucas S."/>
            <person name="Copeland A."/>
            <person name="Lapidus A."/>
            <person name="Glavina del Rio T."/>
            <person name="Dalin E."/>
            <person name="Tice H."/>
            <person name="Bruce D."/>
            <person name="Goodwin L."/>
            <person name="Pitluck S."/>
            <person name="Peters L."/>
            <person name="Ovchinnikova G."/>
            <person name="Lu M."/>
            <person name="Kyrpides N."/>
            <person name="Mavromatis K."/>
            <person name="Ivanova N."/>
            <person name="Brettin T."/>
            <person name="Detter J.C."/>
            <person name="Han C."/>
            <person name="Larimer F."/>
            <person name="Land M."/>
            <person name="Hauser L."/>
            <person name="Markowitz V."/>
            <person name="Cheng J.-F."/>
            <person name="Hugenholtz P."/>
            <person name="Woyke T."/>
            <person name="Wu D."/>
            <person name="Spring S."/>
            <person name="Schroeder M."/>
            <person name="Kopitz M."/>
            <person name="Brambilla E."/>
            <person name="Klenk H.-P."/>
            <person name="Eisen J.A."/>
        </authorList>
    </citation>
    <scope>NUCLEOTIDE SEQUENCE</scope>
    <source>
        <strain evidence="1">DSM 3403</strain>
    </source>
</reference>
<evidence type="ECO:0000313" key="1">
    <source>
        <dbReference type="EMBL" id="AFD06665.1"/>
    </source>
</evidence>